<keyword evidence="1" id="KW-0413">Isomerase</keyword>
<organism evidence="1 2">
    <name type="scientific">Rhodococcus triatomae</name>
    <dbReference type="NCBI Taxonomy" id="300028"/>
    <lineage>
        <taxon>Bacteria</taxon>
        <taxon>Bacillati</taxon>
        <taxon>Actinomycetota</taxon>
        <taxon>Actinomycetes</taxon>
        <taxon>Mycobacteriales</taxon>
        <taxon>Nocardiaceae</taxon>
        <taxon>Rhodococcus</taxon>
    </lineage>
</organism>
<dbReference type="InterPro" id="IPR032710">
    <property type="entry name" value="NTF2-like_dom_sf"/>
</dbReference>
<dbReference type="EMBL" id="FNDN01000013">
    <property type="protein sequence ID" value="SDI93469.1"/>
    <property type="molecule type" value="Genomic_DNA"/>
</dbReference>
<name>A0A1G8PLM0_9NOCA</name>
<dbReference type="Gene3D" id="3.10.450.50">
    <property type="match status" value="1"/>
</dbReference>
<evidence type="ECO:0000313" key="2">
    <source>
        <dbReference type="Proteomes" id="UP000183263"/>
    </source>
</evidence>
<dbReference type="OrthoDB" id="459617at2"/>
<dbReference type="SUPFAM" id="SSF54427">
    <property type="entry name" value="NTF2-like"/>
    <property type="match status" value="1"/>
</dbReference>
<accession>A0A1G8PLM0</accession>
<reference evidence="1 2" key="1">
    <citation type="submission" date="2016-10" db="EMBL/GenBank/DDBJ databases">
        <authorList>
            <person name="de Groot N.N."/>
        </authorList>
    </citation>
    <scope>NUCLEOTIDE SEQUENCE [LARGE SCALE GENOMIC DNA]</scope>
    <source>
        <strain evidence="1 2">DSM 44892</strain>
    </source>
</reference>
<evidence type="ECO:0000313" key="1">
    <source>
        <dbReference type="EMBL" id="SDI93469.1"/>
    </source>
</evidence>
<keyword evidence="2" id="KW-1185">Reference proteome</keyword>
<proteinExistence type="predicted"/>
<dbReference type="RefSeq" id="WP_072739433.1">
    <property type="nucleotide sequence ID" value="NZ_CP048813.1"/>
</dbReference>
<dbReference type="InterPro" id="IPR037401">
    <property type="entry name" value="SnoaL-like"/>
</dbReference>
<dbReference type="Proteomes" id="UP000183263">
    <property type="component" value="Unassembled WGS sequence"/>
</dbReference>
<dbReference type="GO" id="GO:0016853">
    <property type="term" value="F:isomerase activity"/>
    <property type="evidence" value="ECO:0007669"/>
    <property type="project" value="UniProtKB-KW"/>
</dbReference>
<dbReference type="Pfam" id="PF12680">
    <property type="entry name" value="SnoaL_2"/>
    <property type="match status" value="1"/>
</dbReference>
<protein>
    <submittedName>
        <fullName evidence="1">Steroid delta-isomerase</fullName>
    </submittedName>
</protein>
<gene>
    <name evidence="1" type="ORF">SAMN05444695_11376</name>
</gene>
<sequence>MTAPQTTDVITDTVRRYLDAVATGTAAQIAGLYAPDATVEDPVGSAPHRGTEAVTAFYAALENLRRSTELLALRVAGNEAAFHFRVRTEIDGNAHVIEPIDVMTFDDEGRITSMRAFWSAADMRQA</sequence>
<dbReference type="AlphaFoldDB" id="A0A1G8PLM0"/>